<dbReference type="SUPFAM" id="SSF53613">
    <property type="entry name" value="Ribokinase-like"/>
    <property type="match status" value="1"/>
</dbReference>
<accession>A0A1H1MMP0</accession>
<name>A0A1H1MMP0_9CELL</name>
<protein>
    <submittedName>
        <fullName evidence="7">Fructokinase</fullName>
    </submittedName>
</protein>
<dbReference type="GO" id="GO:0016301">
    <property type="term" value="F:kinase activity"/>
    <property type="evidence" value="ECO:0007669"/>
    <property type="project" value="UniProtKB-KW"/>
</dbReference>
<sequence>MTRVVVVGEALVDVVHRTDGSVEELPGGSPANVAITLGRLGRSPRLATCLGDDERGRTVRAWLGESDVEVLATPVGRTSTARAHLDADGAATYDFDLAWDLGAGVVPAGDVLHVGSIAALLEPGASAVLDAVRSAPGLVSYDPNARPTITPDRAAACARVEEIVALSGIVKVSDEDLAWLRPDEAPADVAARWSTIGPAVVVMTAGGDGSVIFRAGTEAARVPVPRVDVVDTVGAGDTYTGALLDGLVELDLTTVDALRAAPDAEIVAVCTHAAAAAAVTVSRAGANPPRRAELGRAVR</sequence>
<comment type="similarity">
    <text evidence="1">Belongs to the carbohydrate kinase PfkB family.</text>
</comment>
<dbReference type="OrthoDB" id="9795789at2"/>
<evidence type="ECO:0000256" key="4">
    <source>
        <dbReference type="ARBA" id="ARBA00022777"/>
    </source>
</evidence>
<keyword evidence="5" id="KW-0067">ATP-binding</keyword>
<dbReference type="Proteomes" id="UP000185663">
    <property type="component" value="Chromosome I"/>
</dbReference>
<evidence type="ECO:0000259" key="6">
    <source>
        <dbReference type="Pfam" id="PF00294"/>
    </source>
</evidence>
<evidence type="ECO:0000256" key="2">
    <source>
        <dbReference type="ARBA" id="ARBA00022679"/>
    </source>
</evidence>
<dbReference type="Pfam" id="PF00294">
    <property type="entry name" value="PfkB"/>
    <property type="match status" value="1"/>
</dbReference>
<feature type="domain" description="Carbohydrate kinase PfkB" evidence="6">
    <location>
        <begin position="1"/>
        <end position="289"/>
    </location>
</feature>
<keyword evidence="2" id="KW-0808">Transferase</keyword>
<dbReference type="PROSITE" id="PS00584">
    <property type="entry name" value="PFKB_KINASES_2"/>
    <property type="match status" value="1"/>
</dbReference>
<keyword evidence="4 7" id="KW-0418">Kinase</keyword>
<evidence type="ECO:0000256" key="3">
    <source>
        <dbReference type="ARBA" id="ARBA00022741"/>
    </source>
</evidence>
<dbReference type="RefSeq" id="WP_083371306.1">
    <property type="nucleotide sequence ID" value="NZ_LT629776.1"/>
</dbReference>
<reference evidence="7 8" key="1">
    <citation type="submission" date="2016-10" db="EMBL/GenBank/DDBJ databases">
        <authorList>
            <person name="de Groot N.N."/>
        </authorList>
    </citation>
    <scope>NUCLEOTIDE SEQUENCE [LARGE SCALE GENOMIC DNA]</scope>
    <source>
        <strain evidence="7 8">DSM 22126</strain>
    </source>
</reference>
<evidence type="ECO:0000313" key="7">
    <source>
        <dbReference type="EMBL" id="SDR88133.1"/>
    </source>
</evidence>
<gene>
    <name evidence="7" type="ORF">SAMN04489860_0288</name>
</gene>
<dbReference type="PANTHER" id="PTHR43085">
    <property type="entry name" value="HEXOKINASE FAMILY MEMBER"/>
    <property type="match status" value="1"/>
</dbReference>
<evidence type="ECO:0000256" key="1">
    <source>
        <dbReference type="ARBA" id="ARBA00010688"/>
    </source>
</evidence>
<dbReference type="eggNOG" id="COG0524">
    <property type="taxonomic scope" value="Bacteria"/>
</dbReference>
<organism evidence="7 8">
    <name type="scientific">Paraoerskovia marina</name>
    <dbReference type="NCBI Taxonomy" id="545619"/>
    <lineage>
        <taxon>Bacteria</taxon>
        <taxon>Bacillati</taxon>
        <taxon>Actinomycetota</taxon>
        <taxon>Actinomycetes</taxon>
        <taxon>Micrococcales</taxon>
        <taxon>Cellulomonadaceae</taxon>
        <taxon>Paraoerskovia</taxon>
    </lineage>
</organism>
<dbReference type="STRING" id="545619.SAMN04489860_0288"/>
<dbReference type="Gene3D" id="3.40.1190.20">
    <property type="match status" value="1"/>
</dbReference>
<keyword evidence="3" id="KW-0547">Nucleotide-binding</keyword>
<dbReference type="EMBL" id="LT629776">
    <property type="protein sequence ID" value="SDR88133.1"/>
    <property type="molecule type" value="Genomic_DNA"/>
</dbReference>
<proteinExistence type="inferred from homology"/>
<dbReference type="InterPro" id="IPR029056">
    <property type="entry name" value="Ribokinase-like"/>
</dbReference>
<evidence type="ECO:0000313" key="8">
    <source>
        <dbReference type="Proteomes" id="UP000185663"/>
    </source>
</evidence>
<dbReference type="InterPro" id="IPR002173">
    <property type="entry name" value="Carboh/pur_kinase_PfkB_CS"/>
</dbReference>
<evidence type="ECO:0000256" key="5">
    <source>
        <dbReference type="ARBA" id="ARBA00022840"/>
    </source>
</evidence>
<dbReference type="AlphaFoldDB" id="A0A1H1MMP0"/>
<dbReference type="PANTHER" id="PTHR43085:SF1">
    <property type="entry name" value="PSEUDOURIDINE KINASE-RELATED"/>
    <property type="match status" value="1"/>
</dbReference>
<keyword evidence="8" id="KW-1185">Reference proteome</keyword>
<dbReference type="GO" id="GO:0005524">
    <property type="term" value="F:ATP binding"/>
    <property type="evidence" value="ECO:0007669"/>
    <property type="project" value="UniProtKB-KW"/>
</dbReference>
<dbReference type="InterPro" id="IPR011611">
    <property type="entry name" value="PfkB_dom"/>
</dbReference>
<dbReference type="InterPro" id="IPR050306">
    <property type="entry name" value="PfkB_Carbo_kinase"/>
</dbReference>
<dbReference type="PROSITE" id="PS00583">
    <property type="entry name" value="PFKB_KINASES_1"/>
    <property type="match status" value="1"/>
</dbReference>